<evidence type="ECO:0000256" key="9">
    <source>
        <dbReference type="SAM" id="Phobius"/>
    </source>
</evidence>
<evidence type="ECO:0000256" key="8">
    <source>
        <dbReference type="RuleBase" id="RU363034"/>
    </source>
</evidence>
<evidence type="ECO:0000256" key="7">
    <source>
        <dbReference type="ARBA" id="ARBA00024195"/>
    </source>
</evidence>
<evidence type="ECO:0000313" key="13">
    <source>
        <dbReference type="Proteomes" id="UP000075920"/>
    </source>
</evidence>
<feature type="transmembrane region" description="Helical" evidence="9">
    <location>
        <begin position="711"/>
        <end position="729"/>
    </location>
</feature>
<evidence type="ECO:0000256" key="6">
    <source>
        <dbReference type="ARBA" id="ARBA00023157"/>
    </source>
</evidence>
<dbReference type="FunFam" id="2.40.10.10:FF:000006">
    <property type="entry name" value="Serine proteinase stubble"/>
    <property type="match status" value="2"/>
</dbReference>
<reference evidence="13" key="1">
    <citation type="submission" date="2013-03" db="EMBL/GenBank/DDBJ databases">
        <title>The Genome Sequence of Anopheles minimus MINIMUS1.</title>
        <authorList>
            <consortium name="The Broad Institute Genomics Platform"/>
            <person name="Neafsey D.E."/>
            <person name="Walton C."/>
            <person name="Walker B."/>
            <person name="Young S.K."/>
            <person name="Zeng Q."/>
            <person name="Gargeya S."/>
            <person name="Fitzgerald M."/>
            <person name="Haas B."/>
            <person name="Abouelleil A."/>
            <person name="Allen A.W."/>
            <person name="Alvarado L."/>
            <person name="Arachchi H.M."/>
            <person name="Berlin A.M."/>
            <person name="Chapman S.B."/>
            <person name="Gainer-Dewar J."/>
            <person name="Goldberg J."/>
            <person name="Griggs A."/>
            <person name="Gujja S."/>
            <person name="Hansen M."/>
            <person name="Howarth C."/>
            <person name="Imamovic A."/>
            <person name="Ireland A."/>
            <person name="Larimer J."/>
            <person name="McCowan C."/>
            <person name="Murphy C."/>
            <person name="Pearson M."/>
            <person name="Poon T.W."/>
            <person name="Priest M."/>
            <person name="Roberts A."/>
            <person name="Saif S."/>
            <person name="Shea T."/>
            <person name="Sisk P."/>
            <person name="Sykes S."/>
            <person name="Wortman J."/>
            <person name="Nusbaum C."/>
            <person name="Birren B."/>
        </authorList>
    </citation>
    <scope>NUCLEOTIDE SEQUENCE [LARGE SCALE GENOMIC DNA]</scope>
    <source>
        <strain evidence="13">MINIMUS1</strain>
    </source>
</reference>
<dbReference type="InterPro" id="IPR033116">
    <property type="entry name" value="TRYPSIN_SER"/>
</dbReference>
<dbReference type="InterPro" id="IPR009003">
    <property type="entry name" value="Peptidase_S1_PA"/>
</dbReference>
<keyword evidence="9" id="KW-0812">Transmembrane</keyword>
<reference evidence="12" key="2">
    <citation type="submission" date="2020-05" db="UniProtKB">
        <authorList>
            <consortium name="EnsemblMetazoa"/>
        </authorList>
    </citation>
    <scope>IDENTIFICATION</scope>
    <source>
        <strain evidence="12">MINIMUS1</strain>
    </source>
</reference>
<feature type="transmembrane region" description="Helical" evidence="9">
    <location>
        <begin position="736"/>
        <end position="756"/>
    </location>
</feature>
<keyword evidence="3 8" id="KW-0378">Hydrolase</keyword>
<evidence type="ECO:0000259" key="11">
    <source>
        <dbReference type="PROSITE" id="PS50240"/>
    </source>
</evidence>
<dbReference type="GO" id="GO:0016020">
    <property type="term" value="C:membrane"/>
    <property type="evidence" value="ECO:0007669"/>
    <property type="project" value="UniProtKB-SubCell"/>
</dbReference>
<feature type="domain" description="Peptidase S1" evidence="11">
    <location>
        <begin position="776"/>
        <end position="1007"/>
    </location>
</feature>
<comment type="subcellular location">
    <subcellularLocation>
        <location evidence="1">Membrane</location>
        <topology evidence="1">Single-pass type II membrane protein</topology>
    </subcellularLocation>
</comment>
<keyword evidence="4 8" id="KW-0720">Serine protease</keyword>
<dbReference type="Proteomes" id="UP000075920">
    <property type="component" value="Unassembled WGS sequence"/>
</dbReference>
<dbReference type="GO" id="GO:0004252">
    <property type="term" value="F:serine-type endopeptidase activity"/>
    <property type="evidence" value="ECO:0007669"/>
    <property type="project" value="InterPro"/>
</dbReference>
<dbReference type="Pfam" id="PF00089">
    <property type="entry name" value="Trypsin"/>
    <property type="match status" value="3"/>
</dbReference>
<organism evidence="12 13">
    <name type="scientific">Anopheles minimus</name>
    <dbReference type="NCBI Taxonomy" id="112268"/>
    <lineage>
        <taxon>Eukaryota</taxon>
        <taxon>Metazoa</taxon>
        <taxon>Ecdysozoa</taxon>
        <taxon>Arthropoda</taxon>
        <taxon>Hexapoda</taxon>
        <taxon>Insecta</taxon>
        <taxon>Pterygota</taxon>
        <taxon>Neoptera</taxon>
        <taxon>Endopterygota</taxon>
        <taxon>Diptera</taxon>
        <taxon>Nematocera</taxon>
        <taxon>Culicoidea</taxon>
        <taxon>Culicidae</taxon>
        <taxon>Anophelinae</taxon>
        <taxon>Anopheles</taxon>
    </lineage>
</organism>
<comment type="similarity">
    <text evidence="7">Belongs to the peptidase S1 family. CLIP subfamily.</text>
</comment>
<dbReference type="InterPro" id="IPR001314">
    <property type="entry name" value="Peptidase_S1A"/>
</dbReference>
<dbReference type="PROSITE" id="PS00135">
    <property type="entry name" value="TRYPSIN_SER"/>
    <property type="match status" value="3"/>
</dbReference>
<dbReference type="VEuPathDB" id="VectorBase:AMIN004929"/>
<evidence type="ECO:0000256" key="10">
    <source>
        <dbReference type="SAM" id="SignalP"/>
    </source>
</evidence>
<dbReference type="EnsemblMetazoa" id="AMIN004929-RA">
    <property type="protein sequence ID" value="AMIN004929-PA"/>
    <property type="gene ID" value="AMIN004929"/>
</dbReference>
<evidence type="ECO:0000256" key="3">
    <source>
        <dbReference type="ARBA" id="ARBA00022801"/>
    </source>
</evidence>
<evidence type="ECO:0000256" key="1">
    <source>
        <dbReference type="ARBA" id="ARBA00004606"/>
    </source>
</evidence>
<evidence type="ECO:0000256" key="2">
    <source>
        <dbReference type="ARBA" id="ARBA00022670"/>
    </source>
</evidence>
<dbReference type="CDD" id="cd00190">
    <property type="entry name" value="Tryp_SPc"/>
    <property type="match status" value="3"/>
</dbReference>
<sequence length="1021" mass="112475">MKLLKVVLWTELCVLCLVFAREDEEHNRINYDIYVTPIMISTANDNRFRAKNPLLAWLSTVLNYKPPSFGADTPVTSTPKPPTRDCAQCSCGRGKTSSRIVGGDAADVKEYPWIVMLLYRGAFYCGGSLINDRYIVTAAHCVLSFTPQQLLAKLYNVEHGEMVTRTIVKLYGHERFSLDTFNNDIALVKLQQPVDTGGNFVPICLPVPGRTFAGQNGTVIGWGKLANGSLSKGLQKAVVPIISNTQCRKSSYRASRITDNMLCAGYAEGGRDACQGDSGGPLNVGDSNFRELVGIVSWGEGCARPNYPGVYTRVTRYLNWIRSNTRDACSCEHSMAFRSVLFLAVLCFVLESVLCGVVASETNSTDHTQNFTNENLTAPGRIAWNDSLMIDPNGFIGKAPLLNSGVWSWITTVFGMPIFSVFAYRAAPRNCPPCSCGTNTNNSKIVGGHEAEIGRYPWMAALYYNNRFICGGSLINDRYVLTAAHCVFGSDRSRFRVKLLMHDRIVAKEDSFERKVSYIMTNWFLNVLVFITNDVALLKLSEPVPLGETIVPVCLPPEGNTYAGQEGIVTGWGKLGDGTFPMRLQEVHVPILANEECHNQTQYFRFQVNDRMMCAGIPEGGKDSCQGDSGGPMHVFDEEANRFVIAGVVSWGFGCAQPRFPGIYARRCVYVQVSGNGLFWRYLINNVPETEHVAHPVDQCPAGRNGERICSVVYVFGVFVLLLLAMIMNRSSSVRLMAIWVLMLAMLAAPMLAAPVNNSSDSCDCVCGVGGRTNRIVGGSETTAHQFPWLAGLFRQGKLYCGASVVSRNFLVTAAHCVNSFEPSEIRVYLGGHNIAKDYTELRRVKRIIDHEDFDIFTFNNDIALLELDKPLRYGPTIQPACLPDGSILDFTGSIGVVAGWGRIEEKRAPSKTLRSVEVPIWSQEQCLDAGYGSKKISANMMCAGYHDGQKDACQGDSGGPMHKMGLFGSMEVIGVVSWGRGCARPNLPGIYTRIVNYLPWIHEKLASECLCPPKDIARRI</sequence>
<feature type="signal peptide" evidence="10">
    <location>
        <begin position="1"/>
        <end position="20"/>
    </location>
</feature>
<evidence type="ECO:0000313" key="12">
    <source>
        <dbReference type="EnsemblMetazoa" id="AMIN004929-PA"/>
    </source>
</evidence>
<dbReference type="PRINTS" id="PR00722">
    <property type="entry name" value="CHYMOTRYPSIN"/>
</dbReference>
<dbReference type="InterPro" id="IPR001254">
    <property type="entry name" value="Trypsin_dom"/>
</dbReference>
<keyword evidence="10" id="KW-0732">Signal</keyword>
<keyword evidence="9" id="KW-1133">Transmembrane helix</keyword>
<dbReference type="STRING" id="112268.A0A182W3L8"/>
<feature type="chain" id="PRO_5008140675" description="Peptidase S1 domain-containing protein" evidence="10">
    <location>
        <begin position="21"/>
        <end position="1021"/>
    </location>
</feature>
<keyword evidence="6" id="KW-1015">Disulfide bond</keyword>
<keyword evidence="2 8" id="KW-0645">Protease</keyword>
<dbReference type="FunFam" id="2.40.10.10:FF:000141">
    <property type="entry name" value="Enterokinase light chain"/>
    <property type="match status" value="1"/>
</dbReference>
<protein>
    <recommendedName>
        <fullName evidence="11">Peptidase S1 domain-containing protein</fullName>
    </recommendedName>
</protein>
<dbReference type="PANTHER" id="PTHR24252:SF7">
    <property type="entry name" value="HYALIN"/>
    <property type="match status" value="1"/>
</dbReference>
<feature type="domain" description="Peptidase S1" evidence="11">
    <location>
        <begin position="445"/>
        <end position="688"/>
    </location>
</feature>
<feature type="transmembrane region" description="Helical" evidence="9">
    <location>
        <begin position="406"/>
        <end position="427"/>
    </location>
</feature>
<dbReference type="AlphaFoldDB" id="A0A182W3L8"/>
<dbReference type="SMART" id="SM00020">
    <property type="entry name" value="Tryp_SPc"/>
    <property type="match status" value="3"/>
</dbReference>
<feature type="domain" description="Peptidase S1" evidence="11">
    <location>
        <begin position="100"/>
        <end position="326"/>
    </location>
</feature>
<dbReference type="InterPro" id="IPR018114">
    <property type="entry name" value="TRYPSIN_HIS"/>
</dbReference>
<accession>A0A182W3L8</accession>
<keyword evidence="5" id="KW-0735">Signal-anchor</keyword>
<name>A0A182W3L8_9DIPT</name>
<dbReference type="PROSITE" id="PS50240">
    <property type="entry name" value="TRYPSIN_DOM"/>
    <property type="match status" value="3"/>
</dbReference>
<dbReference type="GO" id="GO:0006508">
    <property type="term" value="P:proteolysis"/>
    <property type="evidence" value="ECO:0007669"/>
    <property type="project" value="UniProtKB-KW"/>
</dbReference>
<dbReference type="PROSITE" id="PS00134">
    <property type="entry name" value="TRYPSIN_HIS"/>
    <property type="match status" value="3"/>
</dbReference>
<evidence type="ECO:0000256" key="4">
    <source>
        <dbReference type="ARBA" id="ARBA00022825"/>
    </source>
</evidence>
<proteinExistence type="inferred from homology"/>
<dbReference type="SUPFAM" id="SSF50494">
    <property type="entry name" value="Trypsin-like serine proteases"/>
    <property type="match status" value="3"/>
</dbReference>
<evidence type="ECO:0000256" key="5">
    <source>
        <dbReference type="ARBA" id="ARBA00022968"/>
    </source>
</evidence>
<dbReference type="PANTHER" id="PTHR24252">
    <property type="entry name" value="ACROSIN-RELATED"/>
    <property type="match status" value="1"/>
</dbReference>
<dbReference type="Gene3D" id="2.40.10.10">
    <property type="entry name" value="Trypsin-like serine proteases"/>
    <property type="match status" value="3"/>
</dbReference>
<dbReference type="InterPro" id="IPR043504">
    <property type="entry name" value="Peptidase_S1_PA_chymotrypsin"/>
</dbReference>
<keyword evidence="9" id="KW-0472">Membrane</keyword>
<keyword evidence="13" id="KW-1185">Reference proteome</keyword>